<dbReference type="InterPro" id="IPR035697">
    <property type="entry name" value="RNAP_III_RPC1_N"/>
</dbReference>
<dbReference type="GeneID" id="68115087"/>
<dbReference type="EMBL" id="VFQX01000004">
    <property type="protein sequence ID" value="KAF0983954.1"/>
    <property type="molecule type" value="Genomic_DNA"/>
</dbReference>
<keyword evidence="4 14" id="KW-0240">DNA-directed RNA polymerase</keyword>
<evidence type="ECO:0000256" key="6">
    <source>
        <dbReference type="ARBA" id="ARBA00022695"/>
    </source>
</evidence>
<evidence type="ECO:0000313" key="16">
    <source>
        <dbReference type="EMBL" id="KAF0983954.1"/>
    </source>
</evidence>
<dbReference type="VEuPathDB" id="AmoebaDB:NF0113830"/>
<evidence type="ECO:0000313" key="17">
    <source>
        <dbReference type="Proteomes" id="UP000444721"/>
    </source>
</evidence>
<keyword evidence="17" id="KW-1185">Reference proteome</keyword>
<dbReference type="FunFam" id="1.10.150.390:FF:000004">
    <property type="entry name" value="DNA-directed RNA polymerase subunit"/>
    <property type="match status" value="1"/>
</dbReference>
<dbReference type="PANTHER" id="PTHR48446">
    <property type="entry name" value="DNA-DIRECTED RNA POLYMERASE SUBUNIT BETA' N-TERMINAL SECTION"/>
    <property type="match status" value="1"/>
</dbReference>
<comment type="subunit">
    <text evidence="3">Component of the RNA polymerase III (Pol III) complex consisting of 17 subunits.</text>
</comment>
<evidence type="ECO:0000256" key="10">
    <source>
        <dbReference type="ARBA" id="ARBA00023163"/>
    </source>
</evidence>
<dbReference type="Pfam" id="PF04983">
    <property type="entry name" value="RNA_pol_Rpb1_3"/>
    <property type="match status" value="1"/>
</dbReference>
<evidence type="ECO:0000259" key="15">
    <source>
        <dbReference type="SMART" id="SM00663"/>
    </source>
</evidence>
<dbReference type="VEuPathDB" id="AmoebaDB:NfTy_005290"/>
<name>A0A6A5CBM6_NAEFO</name>
<evidence type="ECO:0000256" key="12">
    <source>
        <dbReference type="ARBA" id="ARBA00048552"/>
    </source>
</evidence>
<dbReference type="PANTHER" id="PTHR48446:SF1">
    <property type="entry name" value="DNA-DIRECTED RNA POLYMERASE SUBUNIT BETA' N-TERMINAL SECTION"/>
    <property type="match status" value="1"/>
</dbReference>
<dbReference type="CDD" id="cd02736">
    <property type="entry name" value="RNAP_III_Rpc1_C"/>
    <property type="match status" value="1"/>
</dbReference>
<dbReference type="Proteomes" id="UP000444721">
    <property type="component" value="Unassembled WGS sequence"/>
</dbReference>
<evidence type="ECO:0000256" key="4">
    <source>
        <dbReference type="ARBA" id="ARBA00022478"/>
    </source>
</evidence>
<dbReference type="Pfam" id="PF05000">
    <property type="entry name" value="RNA_pol_Rpb1_4"/>
    <property type="match status" value="1"/>
</dbReference>
<reference evidence="16 17" key="1">
    <citation type="journal article" date="2019" name="Sci. Rep.">
        <title>Nanopore sequencing improves the draft genome of the human pathogenic amoeba Naegleria fowleri.</title>
        <authorList>
            <person name="Liechti N."/>
            <person name="Schurch N."/>
            <person name="Bruggmann R."/>
            <person name="Wittwer M."/>
        </authorList>
    </citation>
    <scope>NUCLEOTIDE SEQUENCE [LARGE SCALE GENOMIC DNA]</scope>
    <source>
        <strain evidence="16 17">ATCC 30894</strain>
    </source>
</reference>
<dbReference type="GO" id="GO:0005634">
    <property type="term" value="C:nucleus"/>
    <property type="evidence" value="ECO:0007669"/>
    <property type="project" value="UniProtKB-SubCell"/>
</dbReference>
<dbReference type="SMART" id="SM00663">
    <property type="entry name" value="RPOLA_N"/>
    <property type="match status" value="1"/>
</dbReference>
<dbReference type="InterPro" id="IPR007083">
    <property type="entry name" value="RNA_pol_Rpb1_4"/>
</dbReference>
<dbReference type="InterPro" id="IPR035698">
    <property type="entry name" value="RNAP_III_Rpc1_C"/>
</dbReference>
<dbReference type="GO" id="GO:0003899">
    <property type="term" value="F:DNA-directed RNA polymerase activity"/>
    <property type="evidence" value="ECO:0007669"/>
    <property type="project" value="UniProtKB-EC"/>
</dbReference>
<dbReference type="InterPro" id="IPR015700">
    <property type="entry name" value="RPC1"/>
</dbReference>
<dbReference type="Gene3D" id="1.10.132.30">
    <property type="match status" value="1"/>
</dbReference>
<dbReference type="Gene3D" id="6.10.250.2940">
    <property type="match status" value="1"/>
</dbReference>
<keyword evidence="5 14" id="KW-0808">Transferase</keyword>
<dbReference type="RefSeq" id="XP_044568667.1">
    <property type="nucleotide sequence ID" value="XM_044711660.1"/>
</dbReference>
<dbReference type="Gene3D" id="4.10.860.120">
    <property type="entry name" value="RNA polymerase II, clamp domain"/>
    <property type="match status" value="1"/>
</dbReference>
<dbReference type="OMA" id="AVCPPYN"/>
<proteinExistence type="inferred from homology"/>
<dbReference type="Pfam" id="PF00623">
    <property type="entry name" value="RNA_pol_Rpb1_2"/>
    <property type="match status" value="1"/>
</dbReference>
<dbReference type="InterPro" id="IPR007080">
    <property type="entry name" value="RNA_pol_Rpb1_1"/>
</dbReference>
<evidence type="ECO:0000256" key="1">
    <source>
        <dbReference type="ARBA" id="ARBA00004123"/>
    </source>
</evidence>
<sequence>MSIQPSQNVTLEDKVHERVVQHVHLPKRISQIRFSVFTPEDIRRMSTIQVFNHYYYTPDRRGFPHGPLDPRLGTGTKKDICETCGLGVADCIGHYGYVKLELPVFHIGFISNVVEILQRICKDCSRVLLTDSEIQTFRNKFKKPNLDNQQKKAIYKKVGELCKKCSTCPHCGALNGKVTKLNAIKIVHEKYKVPSTRKGKDEVDQQAREFHSEFELATQLNPEISTYIGEAQDDINPIRCLKLFRNIPDTDVEAFNMNPRVVRPENFILTHILVPPLVIRPSVNTDGGTNEDDLTVQMKKIIETNIILRESIEKGHFVENFMEKWDALQLETALYINSDTRNIPSYVTKKKIGKTLCQRLKGKHGRFRGNLSGKRANFTGRTVISPDPNLEINQVAIPELVAKVLTYPEVVNKNNKKLLQSLILNGPEVHPGANFVVKSDGVRKNLSFVKDKMDIAKNLKFGDIVERHVMNGDYALFNRQPSLHRLSIMCHRVKVLPYRTFRFNVCDCAPYNADFDGDEMNVHIPQTEEAKAEAGMLMDILKNLITPKNGDPVISCNQDFLTASWKMTRKNTFFDRAEFCMLCSYMGIEDKKIDLPPPTILKPVELWTGKQLFSLLIKPNNNTKVFVNFETKAKNYWKDETMCPNDGYVCFRNSYLICGNLDKKILGDGSKSSLFYVLIRTVGPAYAAACMARVARVASRWLMNHGFSIGIDDVMPSPSLTEKKKMILSEGYKVCDQYIKLFKDGKLEPQPGCNMEQTLEAKLNKELSEIRGRAGSMCVEELHWSNAPLTMSVCGSKGSVINISQMIACVGQQTVGGTRIANGFMNRTLPHFPMFARDPAAKGFVSNSFFTGLTPTEFFFHTMGGREGIVDTAVKTAETGYMQRRLMKALEDLFVAYDGSVRSADNSIIQFKYGDDGMDPHRMESEESGRPLNFSFIMMHEKNTNLPTKDEKALSPSEITEKVEQFLAQPASQKLFSDKFMDELRTFMKNYTSKLENMLKGVETARSKRTSEFDKAAWDVVVHYIEKITERQLMAFLNACKRKYEKACVDPGEPVGGIAGQSIGEPTTQMTLKTFHFAGVASMNVTLGVPRIKEIIDATKNISTPIITAYLDTPATASKKQKEIAARMVKGRIEKTTLGQVVNYIREVYNLGICYIEIELDMKQISALQLDITPETVRHSILHSPLMKFEKSKDKSKDSKTKLSDDPNLVRIQNGNIRVYPPSVDRDSMYFNIQRLKRYLPEVIVAGIPTTNRAVINEEKGNIYLLVEGMDLLAVMGVPGVHAKTTKTNNIIEISTTLGIESARQVIMDEIKYTTGSYGMNIDTRHIKLLADIMTFKGDIFGIQRHGIIKIRDSVLKMASFEQTTDHLFEAASHTRVDDVNGVSECIIMGVPIPIGTGLFKLMQDAHVDKKRTLPINRKRPIFSTKSLLK</sequence>
<comment type="caution">
    <text evidence="16">The sequence shown here is derived from an EMBL/GenBank/DDBJ whole genome shotgun (WGS) entry which is preliminary data.</text>
</comment>
<protein>
    <recommendedName>
        <fullName evidence="14">DNA-directed RNA polymerase subunit</fullName>
        <ecNumber evidence="14">2.7.7.6</ecNumber>
    </recommendedName>
</protein>
<dbReference type="InterPro" id="IPR007066">
    <property type="entry name" value="RNA_pol_Rpb1_3"/>
</dbReference>
<keyword evidence="6 14" id="KW-0548">Nucleotidyltransferase</keyword>
<dbReference type="OrthoDB" id="270392at2759"/>
<dbReference type="SUPFAM" id="SSF64484">
    <property type="entry name" value="beta and beta-prime subunits of DNA dependent RNA-polymerase"/>
    <property type="match status" value="1"/>
</dbReference>
<evidence type="ECO:0000256" key="9">
    <source>
        <dbReference type="ARBA" id="ARBA00022842"/>
    </source>
</evidence>
<dbReference type="InterPro" id="IPR044893">
    <property type="entry name" value="RNA_pol_Rpb1_clamp_domain"/>
</dbReference>
<dbReference type="CDD" id="cd02583">
    <property type="entry name" value="RNAP_III_RPC1_N"/>
    <property type="match status" value="1"/>
</dbReference>
<keyword evidence="11" id="KW-0539">Nucleus</keyword>
<keyword evidence="8" id="KW-0862">Zinc</keyword>
<comment type="function">
    <text evidence="13">DNA-dependent RNA polymerase catalyzes the transcription of DNA into RNA using the four ribonucleoside triphosphates as substrates. Largest and catalytic core component of RNA polymerase III which synthesizes small RNAs, such as 5S rRNA and tRNAs. Forms the polymerase active center together with the second largest subunit. A single-stranded DNA template strand of the promoter is positioned within the central active site cleft of Pol III. A bridging helix emanates from RPC1 and crosses the cleft near the catalytic site and is thought to promote translocation of Pol III by acting as a ratchet that moves the RNA-DNA hybrid through the active site by switching from straight to bent conformations at each step of nucleotide addition.</text>
</comment>
<dbReference type="Pfam" id="PF04997">
    <property type="entry name" value="RNA_pol_Rpb1_1"/>
    <property type="match status" value="1"/>
</dbReference>
<accession>A0A6A5CBM6</accession>
<dbReference type="EC" id="2.7.7.6" evidence="14"/>
<keyword evidence="9" id="KW-0460">Magnesium</keyword>
<evidence type="ECO:0000256" key="8">
    <source>
        <dbReference type="ARBA" id="ARBA00022833"/>
    </source>
</evidence>
<dbReference type="InterPro" id="IPR000722">
    <property type="entry name" value="RNA_pol_asu"/>
</dbReference>
<feature type="domain" description="RNA polymerase N-terminal" evidence="15">
    <location>
        <begin position="265"/>
        <end position="568"/>
    </location>
</feature>
<dbReference type="InterPro" id="IPR042102">
    <property type="entry name" value="RNA_pol_Rpb1_3_sf"/>
</dbReference>
<evidence type="ECO:0000256" key="3">
    <source>
        <dbReference type="ARBA" id="ARBA00011206"/>
    </source>
</evidence>
<comment type="similarity">
    <text evidence="2 14">Belongs to the RNA polymerase beta' chain family.</text>
</comment>
<comment type="subcellular location">
    <subcellularLocation>
        <location evidence="1">Nucleus</location>
    </subcellularLocation>
</comment>
<comment type="catalytic activity">
    <reaction evidence="12 14">
        <text>RNA(n) + a ribonucleoside 5'-triphosphate = RNA(n+1) + diphosphate</text>
        <dbReference type="Rhea" id="RHEA:21248"/>
        <dbReference type="Rhea" id="RHEA-COMP:14527"/>
        <dbReference type="Rhea" id="RHEA-COMP:17342"/>
        <dbReference type="ChEBI" id="CHEBI:33019"/>
        <dbReference type="ChEBI" id="CHEBI:61557"/>
        <dbReference type="ChEBI" id="CHEBI:140395"/>
        <dbReference type="EC" id="2.7.7.6"/>
    </reaction>
</comment>
<evidence type="ECO:0000256" key="13">
    <source>
        <dbReference type="ARBA" id="ARBA00058108"/>
    </source>
</evidence>
<dbReference type="FunFam" id="1.10.132.30:FF:000001">
    <property type="entry name" value="DNA-directed RNA polymerase subunit"/>
    <property type="match status" value="1"/>
</dbReference>
<gene>
    <name evidence="16" type="ORF">FDP41_007869</name>
</gene>
<dbReference type="VEuPathDB" id="AmoebaDB:FDP41_007869"/>
<evidence type="ECO:0000256" key="5">
    <source>
        <dbReference type="ARBA" id="ARBA00022679"/>
    </source>
</evidence>
<dbReference type="Gene3D" id="1.10.274.100">
    <property type="entry name" value="RNA polymerase Rpb1, domain 3"/>
    <property type="match status" value="1"/>
</dbReference>
<dbReference type="Gene3D" id="2.40.40.20">
    <property type="match status" value="1"/>
</dbReference>
<evidence type="ECO:0000256" key="7">
    <source>
        <dbReference type="ARBA" id="ARBA00022723"/>
    </source>
</evidence>
<evidence type="ECO:0000256" key="11">
    <source>
        <dbReference type="ARBA" id="ARBA00023242"/>
    </source>
</evidence>
<keyword evidence="7" id="KW-0479">Metal-binding</keyword>
<dbReference type="Pfam" id="PF04998">
    <property type="entry name" value="RNA_pol_Rpb1_5"/>
    <property type="match status" value="1"/>
</dbReference>
<organism evidence="16 17">
    <name type="scientific">Naegleria fowleri</name>
    <name type="common">Brain eating amoeba</name>
    <dbReference type="NCBI Taxonomy" id="5763"/>
    <lineage>
        <taxon>Eukaryota</taxon>
        <taxon>Discoba</taxon>
        <taxon>Heterolobosea</taxon>
        <taxon>Tetramitia</taxon>
        <taxon>Eutetramitia</taxon>
        <taxon>Vahlkampfiidae</taxon>
        <taxon>Naegleria</taxon>
    </lineage>
</organism>
<evidence type="ECO:0000256" key="2">
    <source>
        <dbReference type="ARBA" id="ARBA00006460"/>
    </source>
</evidence>
<dbReference type="InterPro" id="IPR007081">
    <property type="entry name" value="RNA_pol_Rpb1_5"/>
</dbReference>
<dbReference type="InterPro" id="IPR006592">
    <property type="entry name" value="RNA_pol_N"/>
</dbReference>
<evidence type="ECO:0000256" key="14">
    <source>
        <dbReference type="RuleBase" id="RU004279"/>
    </source>
</evidence>
<dbReference type="FunFam" id="2.40.40.20:FF:000019">
    <property type="entry name" value="DNA-directed RNA polymerase II subunit RPB1"/>
    <property type="match status" value="1"/>
</dbReference>
<dbReference type="GO" id="GO:0006351">
    <property type="term" value="P:DNA-templated transcription"/>
    <property type="evidence" value="ECO:0007669"/>
    <property type="project" value="InterPro"/>
</dbReference>
<dbReference type="Gene3D" id="1.10.150.390">
    <property type="match status" value="1"/>
</dbReference>
<dbReference type="GO" id="GO:0046872">
    <property type="term" value="F:metal ion binding"/>
    <property type="evidence" value="ECO:0007669"/>
    <property type="project" value="UniProtKB-KW"/>
</dbReference>
<dbReference type="Gene3D" id="6.20.50.80">
    <property type="match status" value="1"/>
</dbReference>
<keyword evidence="10 14" id="KW-0804">Transcription</keyword>
<dbReference type="FunFam" id="1.10.274.100:FF:000008">
    <property type="entry name" value="DNA-directed RNA polymerase subunit"/>
    <property type="match status" value="1"/>
</dbReference>
<dbReference type="GO" id="GO:0000428">
    <property type="term" value="C:DNA-directed RNA polymerase complex"/>
    <property type="evidence" value="ECO:0007669"/>
    <property type="project" value="UniProtKB-KW"/>
</dbReference>
<dbReference type="InterPro" id="IPR038120">
    <property type="entry name" value="Rpb1_funnel_sf"/>
</dbReference>
<dbReference type="Gene3D" id="3.30.1490.180">
    <property type="entry name" value="RNA polymerase ii"/>
    <property type="match status" value="1"/>
</dbReference>
<dbReference type="GO" id="GO:0003677">
    <property type="term" value="F:DNA binding"/>
    <property type="evidence" value="ECO:0007669"/>
    <property type="project" value="InterPro"/>
</dbReference>
<dbReference type="NCBIfam" id="NF006336">
    <property type="entry name" value="PRK08566.1"/>
    <property type="match status" value="1"/>
</dbReference>